<organism evidence="2 3">
    <name type="scientific">Lysobacter korlensis</name>
    <dbReference type="NCBI Taxonomy" id="553636"/>
    <lineage>
        <taxon>Bacteria</taxon>
        <taxon>Pseudomonadati</taxon>
        <taxon>Pseudomonadota</taxon>
        <taxon>Gammaproteobacteria</taxon>
        <taxon>Lysobacterales</taxon>
        <taxon>Lysobacteraceae</taxon>
        <taxon>Lysobacter</taxon>
    </lineage>
</organism>
<gene>
    <name evidence="2" type="ORF">ACFFGH_04185</name>
</gene>
<dbReference type="RefSeq" id="WP_386665062.1">
    <property type="nucleotide sequence ID" value="NZ_JBHLTG010000001.1"/>
</dbReference>
<name>A0ABV6RMC2_9GAMM</name>
<reference evidence="2 3" key="1">
    <citation type="submission" date="2024-09" db="EMBL/GenBank/DDBJ databases">
        <authorList>
            <person name="Sun Q."/>
            <person name="Mori K."/>
        </authorList>
    </citation>
    <scope>NUCLEOTIDE SEQUENCE [LARGE SCALE GENOMIC DNA]</scope>
    <source>
        <strain evidence="2 3">KCTC 23076</strain>
    </source>
</reference>
<evidence type="ECO:0000313" key="2">
    <source>
        <dbReference type="EMBL" id="MFC0677053.1"/>
    </source>
</evidence>
<sequence>MTKMTGFIPAAFVSFALLTAADVQAQSMFSVLDESSRAEQVITHETGQFRVYGTAERLHFNVRANAGEQSTFGSGQWYVTLVAPPGERLRPGLYPDVGCPVTTFGRSAGLQVTDDNPKCEATDTIWGWISIRQIEFDEAGNVTRLEAAYSQRVGAANAPAWSGLVRYNAAPMSFNVRAAGTSPWGRVRQQNHGDTSLFTLTGDASQVYYEASVLKDLWSVVIAPPTGQALKVGRYETRGEPNTQQAALNVVRGLDSPLYCPDSRGSVDVQDIAYDETGKAVALRAQFEYRCTPRGAPLRGEIRFQR</sequence>
<protein>
    <submittedName>
        <fullName evidence="2">Uncharacterized protein</fullName>
    </submittedName>
</protein>
<feature type="signal peptide" evidence="1">
    <location>
        <begin position="1"/>
        <end position="25"/>
    </location>
</feature>
<evidence type="ECO:0000313" key="3">
    <source>
        <dbReference type="Proteomes" id="UP001589896"/>
    </source>
</evidence>
<keyword evidence="1" id="KW-0732">Signal</keyword>
<proteinExistence type="predicted"/>
<dbReference type="Proteomes" id="UP001589896">
    <property type="component" value="Unassembled WGS sequence"/>
</dbReference>
<accession>A0ABV6RMC2</accession>
<evidence type="ECO:0000256" key="1">
    <source>
        <dbReference type="SAM" id="SignalP"/>
    </source>
</evidence>
<comment type="caution">
    <text evidence="2">The sequence shown here is derived from an EMBL/GenBank/DDBJ whole genome shotgun (WGS) entry which is preliminary data.</text>
</comment>
<keyword evidence="3" id="KW-1185">Reference proteome</keyword>
<dbReference type="EMBL" id="JBHLTG010000001">
    <property type="protein sequence ID" value="MFC0677053.1"/>
    <property type="molecule type" value="Genomic_DNA"/>
</dbReference>
<feature type="chain" id="PRO_5045690983" evidence="1">
    <location>
        <begin position="26"/>
        <end position="306"/>
    </location>
</feature>